<evidence type="ECO:0000256" key="2">
    <source>
        <dbReference type="ARBA" id="ARBA00022723"/>
    </source>
</evidence>
<dbReference type="GO" id="GO:0016020">
    <property type="term" value="C:membrane"/>
    <property type="evidence" value="ECO:0007669"/>
    <property type="project" value="UniProtKB-SubCell"/>
</dbReference>
<dbReference type="PANTHER" id="PTHR46151:SF18">
    <property type="entry name" value="NEP1-INTERACTING PROTEIN-LIKE 2"/>
    <property type="match status" value="1"/>
</dbReference>
<keyword evidence="5" id="KW-0472">Membrane</keyword>
<protein>
    <submittedName>
        <fullName evidence="9">TSA: Wollemia nobilis Ref_Wollemi_Transcript_18537_1538 transcribed RNA sequence</fullName>
    </submittedName>
</protein>
<dbReference type="InterPro" id="IPR001841">
    <property type="entry name" value="Znf_RING"/>
</dbReference>
<keyword evidence="3 6" id="KW-0863">Zinc-finger</keyword>
<proteinExistence type="predicted"/>
<evidence type="ECO:0000259" key="8">
    <source>
        <dbReference type="PROSITE" id="PS50199"/>
    </source>
</evidence>
<dbReference type="SUPFAM" id="SSF57850">
    <property type="entry name" value="RING/U-box"/>
    <property type="match status" value="1"/>
</dbReference>
<dbReference type="PROSITE" id="PS50089">
    <property type="entry name" value="ZF_RING_2"/>
    <property type="match status" value="1"/>
</dbReference>
<dbReference type="InterPro" id="IPR036443">
    <property type="entry name" value="Znf_RanBP2_sf"/>
</dbReference>
<dbReference type="Pfam" id="PF13639">
    <property type="entry name" value="zf-RING_2"/>
    <property type="match status" value="1"/>
</dbReference>
<dbReference type="InterPro" id="IPR013083">
    <property type="entry name" value="Znf_RING/FYVE/PHD"/>
</dbReference>
<evidence type="ECO:0000256" key="1">
    <source>
        <dbReference type="ARBA" id="ARBA00004370"/>
    </source>
</evidence>
<evidence type="ECO:0000259" key="7">
    <source>
        <dbReference type="PROSITE" id="PS50089"/>
    </source>
</evidence>
<sequence>MEESRWTCDVCTFGNERNVNVCTVCGSRNPNPNPSANPNPNYRSIGVEARIGNGGRQGFCFPGVVAGALSGALTGMFALAGAFTGAVTGALAGRASDSGLLRGAGLGAVAGAVLSVEVLEASRAYWYSERSGSRSSSSMADFIEELLNGRFVQEQVGPTMLNAYRWQVNIAEISHEEIYDVFGEDRTQGLSGDCLKKLPSHQITEENTNDIFGENICCTICLQDLQQGEIARSLPSCHHTFHMSCVDKWLIRHGSCPVCRQDITLRNEYSEGSTVIDIF</sequence>
<dbReference type="AlphaFoldDB" id="A0A0C9QNG2"/>
<keyword evidence="4" id="KW-0862">Zinc</keyword>
<evidence type="ECO:0000256" key="4">
    <source>
        <dbReference type="ARBA" id="ARBA00022833"/>
    </source>
</evidence>
<dbReference type="SUPFAM" id="SSF90209">
    <property type="entry name" value="Ran binding protein zinc finger-like"/>
    <property type="match status" value="1"/>
</dbReference>
<evidence type="ECO:0000313" key="9">
    <source>
        <dbReference type="EMBL" id="JAG86255.1"/>
    </source>
</evidence>
<dbReference type="SMART" id="SM00184">
    <property type="entry name" value="RING"/>
    <property type="match status" value="1"/>
</dbReference>
<dbReference type="GO" id="GO:0008270">
    <property type="term" value="F:zinc ion binding"/>
    <property type="evidence" value="ECO:0007669"/>
    <property type="project" value="UniProtKB-KW"/>
</dbReference>
<reference evidence="9" key="1">
    <citation type="submission" date="2015-02" db="EMBL/GenBank/DDBJ databases">
        <title>A transcriptome of Wollemia nobilis - a relic of Gondwana.</title>
        <authorList>
            <person name="Chia J.Y."/>
            <person name="Leong Y.S."/>
            <person name="Abdul Karim S."/>
            <person name="Wan Azmi N."/>
            <person name="Hercus R."/>
            <person name="Croft L."/>
        </authorList>
    </citation>
    <scope>NUCLEOTIDE SEQUENCE</scope>
    <source>
        <strain evidence="9">MaeBrown</strain>
        <tissue evidence="9">Leaf</tissue>
    </source>
</reference>
<comment type="subcellular location">
    <subcellularLocation>
        <location evidence="1">Membrane</location>
    </subcellularLocation>
</comment>
<keyword evidence="2" id="KW-0479">Metal-binding</keyword>
<feature type="domain" description="RING-type" evidence="7">
    <location>
        <begin position="218"/>
        <end position="260"/>
    </location>
</feature>
<dbReference type="PANTHER" id="PTHR46151">
    <property type="entry name" value="NEP1-INTERACTING PROTEIN-LIKE 2"/>
    <property type="match status" value="1"/>
</dbReference>
<dbReference type="Gene3D" id="3.30.40.10">
    <property type="entry name" value="Zinc/RING finger domain, C3HC4 (zinc finger)"/>
    <property type="match status" value="1"/>
</dbReference>
<dbReference type="EMBL" id="GCHU01018415">
    <property type="protein sequence ID" value="JAG86255.1"/>
    <property type="molecule type" value="Transcribed_RNA"/>
</dbReference>
<dbReference type="PROSITE" id="PS50199">
    <property type="entry name" value="ZF_RANBP2_2"/>
    <property type="match status" value="1"/>
</dbReference>
<evidence type="ECO:0000256" key="6">
    <source>
        <dbReference type="PROSITE-ProRule" id="PRU00322"/>
    </source>
</evidence>
<organism evidence="9">
    <name type="scientific">Wollemia nobilis</name>
    <dbReference type="NCBI Taxonomy" id="56998"/>
    <lineage>
        <taxon>Eukaryota</taxon>
        <taxon>Viridiplantae</taxon>
        <taxon>Streptophyta</taxon>
        <taxon>Embryophyta</taxon>
        <taxon>Tracheophyta</taxon>
        <taxon>Spermatophyta</taxon>
        <taxon>Pinopsida</taxon>
        <taxon>Pinidae</taxon>
        <taxon>Conifers II</taxon>
        <taxon>Araucariales</taxon>
        <taxon>Araucariaceae</taxon>
        <taxon>Wollemia</taxon>
    </lineage>
</organism>
<dbReference type="CDD" id="cd23119">
    <property type="entry name" value="RING-H2_NIPL1-like"/>
    <property type="match status" value="1"/>
</dbReference>
<name>A0A0C9QNG2_9CONI</name>
<dbReference type="Gene3D" id="4.10.1060.10">
    <property type="entry name" value="Zinc finger, RanBP2-type"/>
    <property type="match status" value="1"/>
</dbReference>
<accession>A0A0C9QNG2</accession>
<dbReference type="PROSITE" id="PS01358">
    <property type="entry name" value="ZF_RANBP2_1"/>
    <property type="match status" value="1"/>
</dbReference>
<dbReference type="InterPro" id="IPR001876">
    <property type="entry name" value="Znf_RanBP2"/>
</dbReference>
<feature type="domain" description="RanBP2-type" evidence="8">
    <location>
        <begin position="2"/>
        <end position="31"/>
    </location>
</feature>
<evidence type="ECO:0000256" key="5">
    <source>
        <dbReference type="ARBA" id="ARBA00023136"/>
    </source>
</evidence>
<evidence type="ECO:0000256" key="3">
    <source>
        <dbReference type="ARBA" id="ARBA00022771"/>
    </source>
</evidence>